<dbReference type="AlphaFoldDB" id="A0A0F9G8E0"/>
<reference evidence="1" key="1">
    <citation type="journal article" date="2015" name="Nature">
        <title>Complex archaea that bridge the gap between prokaryotes and eukaryotes.</title>
        <authorList>
            <person name="Spang A."/>
            <person name="Saw J.H."/>
            <person name="Jorgensen S.L."/>
            <person name="Zaremba-Niedzwiedzka K."/>
            <person name="Martijn J."/>
            <person name="Lind A.E."/>
            <person name="van Eijk R."/>
            <person name="Schleper C."/>
            <person name="Guy L."/>
            <person name="Ettema T.J."/>
        </authorList>
    </citation>
    <scope>NUCLEOTIDE SEQUENCE</scope>
</reference>
<gene>
    <name evidence="1" type="ORF">LCGC14_1857600</name>
</gene>
<name>A0A0F9G8E0_9ZZZZ</name>
<feature type="non-terminal residue" evidence="1">
    <location>
        <position position="1"/>
    </location>
</feature>
<accession>A0A0F9G8E0</accession>
<evidence type="ECO:0000313" key="1">
    <source>
        <dbReference type="EMBL" id="KKL95139.1"/>
    </source>
</evidence>
<sequence length="79" mass="8511">LKTNLARTVYEKLISDLDSSPLVSLTWEQRIANIFNGASTGVTDGTIPEANRITEGQRPEDAVREVGTEINVPASESAP</sequence>
<organism evidence="1">
    <name type="scientific">marine sediment metagenome</name>
    <dbReference type="NCBI Taxonomy" id="412755"/>
    <lineage>
        <taxon>unclassified sequences</taxon>
        <taxon>metagenomes</taxon>
        <taxon>ecological metagenomes</taxon>
    </lineage>
</organism>
<protein>
    <submittedName>
        <fullName evidence="1">Uncharacterized protein</fullName>
    </submittedName>
</protein>
<comment type="caution">
    <text evidence="1">The sequence shown here is derived from an EMBL/GenBank/DDBJ whole genome shotgun (WGS) entry which is preliminary data.</text>
</comment>
<proteinExistence type="predicted"/>
<dbReference type="EMBL" id="LAZR01018753">
    <property type="protein sequence ID" value="KKL95139.1"/>
    <property type="molecule type" value="Genomic_DNA"/>
</dbReference>